<dbReference type="SUPFAM" id="SSF51182">
    <property type="entry name" value="RmlC-like cupins"/>
    <property type="match status" value="1"/>
</dbReference>
<dbReference type="PANTHER" id="PTHR10309:SF0">
    <property type="entry name" value="MANNOSE-6-PHOSPHATE ISOMERASE"/>
    <property type="match status" value="1"/>
</dbReference>
<dbReference type="InterPro" id="IPR016305">
    <property type="entry name" value="Mannose-6-P_Isomerase"/>
</dbReference>
<name>A0A0D6FM06_CORDP</name>
<evidence type="ECO:0000313" key="10">
    <source>
        <dbReference type="EMBL" id="CAB0592162.1"/>
    </source>
</evidence>
<dbReference type="CDD" id="cd07011">
    <property type="entry name" value="cupin_PMI_type_I_N"/>
    <property type="match status" value="1"/>
</dbReference>
<dbReference type="GO" id="GO:0008270">
    <property type="term" value="F:zinc ion binding"/>
    <property type="evidence" value="ECO:0007669"/>
    <property type="project" value="InterPro"/>
</dbReference>
<dbReference type="InterPro" id="IPR046457">
    <property type="entry name" value="PMI_typeI_cat"/>
</dbReference>
<dbReference type="NCBIfam" id="TIGR00218">
    <property type="entry name" value="manA"/>
    <property type="match status" value="1"/>
</dbReference>
<dbReference type="AlphaFoldDB" id="A0A0D6FM06"/>
<evidence type="ECO:0000256" key="2">
    <source>
        <dbReference type="ARBA" id="ARBA00010772"/>
    </source>
</evidence>
<dbReference type="KEGG" id="cdip:ERS451417_00624"/>
<comment type="catalytic activity">
    <reaction evidence="1">
        <text>D-mannose 6-phosphate = D-fructose 6-phosphate</text>
        <dbReference type="Rhea" id="RHEA:12356"/>
        <dbReference type="ChEBI" id="CHEBI:58735"/>
        <dbReference type="ChEBI" id="CHEBI:61527"/>
        <dbReference type="EC" id="5.3.1.8"/>
    </reaction>
</comment>
<evidence type="ECO:0000256" key="4">
    <source>
        <dbReference type="ARBA" id="ARBA00022723"/>
    </source>
</evidence>
<evidence type="ECO:0000256" key="5">
    <source>
        <dbReference type="ARBA" id="ARBA00022833"/>
    </source>
</evidence>
<comment type="caution">
    <text evidence="10">The sequence shown here is derived from an EMBL/GenBank/DDBJ whole genome shotgun (WGS) entry which is preliminary data.</text>
</comment>
<feature type="binding site" evidence="8">
    <location>
        <position position="95"/>
    </location>
    <ligand>
        <name>Zn(2+)</name>
        <dbReference type="ChEBI" id="CHEBI:29105"/>
    </ligand>
</feature>
<dbReference type="Proteomes" id="UP000480222">
    <property type="component" value="Unassembled WGS sequence"/>
</dbReference>
<dbReference type="EC" id="5.3.1.8" evidence="3"/>
<dbReference type="Gene3D" id="2.60.120.10">
    <property type="entry name" value="Jelly Rolls"/>
    <property type="match status" value="2"/>
</dbReference>
<evidence type="ECO:0000259" key="9">
    <source>
        <dbReference type="Pfam" id="PF20511"/>
    </source>
</evidence>
<dbReference type="GeneID" id="29421825"/>
<feature type="binding site" evidence="8">
    <location>
        <position position="93"/>
    </location>
    <ligand>
        <name>Zn(2+)</name>
        <dbReference type="ChEBI" id="CHEBI:29105"/>
    </ligand>
</feature>
<evidence type="ECO:0000256" key="1">
    <source>
        <dbReference type="ARBA" id="ARBA00000757"/>
    </source>
</evidence>
<keyword evidence="6 10" id="KW-0413">Isomerase</keyword>
<comment type="cofactor">
    <cofactor evidence="8">
        <name>Zn(2+)</name>
        <dbReference type="ChEBI" id="CHEBI:29105"/>
    </cofactor>
    <text evidence="8">Binds 1 zinc ion per subunit.</text>
</comment>
<gene>
    <name evidence="10" type="ORF">CIP107547_00808</name>
</gene>
<dbReference type="PANTHER" id="PTHR10309">
    <property type="entry name" value="MANNOSE-6-PHOSPHATE ISOMERASE"/>
    <property type="match status" value="1"/>
</dbReference>
<dbReference type="PIRSF" id="PIRSF001480">
    <property type="entry name" value="Mannose-6-phosphate_isomerase"/>
    <property type="match status" value="1"/>
</dbReference>
<organism evidence="10">
    <name type="scientific">Corynebacterium diphtheriae</name>
    <dbReference type="NCBI Taxonomy" id="1717"/>
    <lineage>
        <taxon>Bacteria</taxon>
        <taxon>Bacillati</taxon>
        <taxon>Actinomycetota</taxon>
        <taxon>Actinomycetes</taxon>
        <taxon>Mycobacteriales</taxon>
        <taxon>Corynebacteriaceae</taxon>
        <taxon>Corynebacterium</taxon>
    </lineage>
</organism>
<dbReference type="GO" id="GO:0009298">
    <property type="term" value="P:GDP-mannose biosynthetic process"/>
    <property type="evidence" value="ECO:0007669"/>
    <property type="project" value="InterPro"/>
</dbReference>
<evidence type="ECO:0000256" key="6">
    <source>
        <dbReference type="ARBA" id="ARBA00023235"/>
    </source>
</evidence>
<evidence type="ECO:0000256" key="7">
    <source>
        <dbReference type="PIRSR" id="PIRSR001480-1"/>
    </source>
</evidence>
<feature type="active site" evidence="7">
    <location>
        <position position="281"/>
    </location>
</feature>
<dbReference type="Pfam" id="PF20511">
    <property type="entry name" value="PMI_typeI_cat"/>
    <property type="match status" value="1"/>
</dbReference>
<accession>A0A0D6FM06</accession>
<dbReference type="GO" id="GO:0004476">
    <property type="term" value="F:mannose-6-phosphate isomerase activity"/>
    <property type="evidence" value="ECO:0007669"/>
    <property type="project" value="UniProtKB-EC"/>
</dbReference>
<dbReference type="InterPro" id="IPR018050">
    <property type="entry name" value="Pmannose_isomerase-type1_CS"/>
</dbReference>
<proteinExistence type="inferred from homology"/>
<sequence length="389" mass="42539">MQLLAPATQAYAWGSRTLIQQLRGDAADSRPIAELWYGAHPSGPSVIDGERTLADVIAQDPATQLGHRVVTEHGHRLPFLLKLLAADQPLSLQAHPSKQQAEEGFSRENDLGIALGASNRNYKDDNHKPELLVALTEFHAMAGFRPLDKTRELFQALQCEKLNRYVGMLDSSPEHEGENLRALFTTWITIPVASRQQLIAAIIEAIDGLSTTSPEWIQVAARNVAQLNDRYPNDIGVLGALLLNYVVLQPGEAIYLSAGNLHAYVKGLGVEIMANSDNVLRGGLTPKYVDVPELVRVLRFESLEDPIVRSVDGRYEVPINEFALQCLHIDSETEHDARLEHDGPMIAVCTSGELTINDVVLAPTQALWISADDPAVEVTGSGELFVASV</sequence>
<feature type="binding site" evidence="8">
    <location>
        <position position="262"/>
    </location>
    <ligand>
        <name>Zn(2+)</name>
        <dbReference type="ChEBI" id="CHEBI:29105"/>
    </ligand>
</feature>
<comment type="similarity">
    <text evidence="2">Belongs to the mannose-6-phosphate isomerase type 1 family.</text>
</comment>
<dbReference type="OMA" id="DIGLFCG"/>
<dbReference type="EMBL" id="CADDAV010000010">
    <property type="protein sequence ID" value="CAB0592162.1"/>
    <property type="molecule type" value="Genomic_DNA"/>
</dbReference>
<dbReference type="PROSITE" id="PS00965">
    <property type="entry name" value="PMI_I_1"/>
    <property type="match status" value="1"/>
</dbReference>
<feature type="domain" description="Phosphomannose isomerase type I catalytic" evidence="9">
    <location>
        <begin position="3"/>
        <end position="147"/>
    </location>
</feature>
<dbReference type="Gene3D" id="1.10.441.10">
    <property type="entry name" value="Phosphomannose Isomerase, domain 2"/>
    <property type="match status" value="1"/>
</dbReference>
<dbReference type="GO" id="GO:0005975">
    <property type="term" value="P:carbohydrate metabolic process"/>
    <property type="evidence" value="ECO:0007669"/>
    <property type="project" value="InterPro"/>
</dbReference>
<evidence type="ECO:0000256" key="3">
    <source>
        <dbReference type="ARBA" id="ARBA00011956"/>
    </source>
</evidence>
<dbReference type="RefSeq" id="WP_014303056.1">
    <property type="nucleotide sequence ID" value="NZ_CP018331.1"/>
</dbReference>
<dbReference type="PRINTS" id="PR00714">
    <property type="entry name" value="MAN6PISMRASE"/>
</dbReference>
<feature type="binding site" evidence="8">
    <location>
        <position position="130"/>
    </location>
    <ligand>
        <name>Zn(2+)</name>
        <dbReference type="ChEBI" id="CHEBI:29105"/>
    </ligand>
</feature>
<dbReference type="InterPro" id="IPR001250">
    <property type="entry name" value="Man6P_Isoase-1"/>
</dbReference>
<keyword evidence="5 8" id="KW-0862">Zinc</keyword>
<evidence type="ECO:0000256" key="8">
    <source>
        <dbReference type="PIRSR" id="PIRSR001480-2"/>
    </source>
</evidence>
<dbReference type="InterPro" id="IPR014710">
    <property type="entry name" value="RmlC-like_jellyroll"/>
</dbReference>
<keyword evidence="4 8" id="KW-0479">Metal-binding</keyword>
<reference evidence="10" key="1">
    <citation type="submission" date="2020-02" db="EMBL/GenBank/DDBJ databases">
        <authorList>
            <person name="Brisse S."/>
        </authorList>
    </citation>
    <scope>NUCLEOTIDE SEQUENCE [LARGE SCALE GENOMIC DNA]</scope>
    <source>
        <strain evidence="10">CIP107547</strain>
    </source>
</reference>
<dbReference type="GO" id="GO:0005829">
    <property type="term" value="C:cytosol"/>
    <property type="evidence" value="ECO:0007669"/>
    <property type="project" value="TreeGrafter"/>
</dbReference>
<protein>
    <recommendedName>
        <fullName evidence="3">mannose-6-phosphate isomerase</fullName>
        <ecNumber evidence="3">5.3.1.8</ecNumber>
    </recommendedName>
</protein>
<dbReference type="InterPro" id="IPR011051">
    <property type="entry name" value="RmlC_Cupin_sf"/>
</dbReference>